<proteinExistence type="predicted"/>
<dbReference type="EMBL" id="JBHSIZ010000036">
    <property type="protein sequence ID" value="MFC4960269.1"/>
    <property type="molecule type" value="Genomic_DNA"/>
</dbReference>
<dbReference type="PRINTS" id="PR01950">
    <property type="entry name" value="LANCSUPER"/>
</dbReference>
<dbReference type="CDD" id="cd04793">
    <property type="entry name" value="LanC"/>
    <property type="match status" value="1"/>
</dbReference>
<comment type="caution">
    <text evidence="1">The sequence shown here is derived from an EMBL/GenBank/DDBJ whole genome shotgun (WGS) entry which is preliminary data.</text>
</comment>
<accession>A0ABV9USU1</accession>
<dbReference type="RefSeq" id="WP_344373967.1">
    <property type="nucleotide sequence ID" value="NZ_BAAASQ010000008.1"/>
</dbReference>
<sequence length="423" mass="43621">MREGLSKERAREVLDSVAARLRTPEALKAARVDSLAVGHPGIALLFTTLAADGDAEARSVAHAHLAAAIRPAGGLRASGLFGGTAAVAFAARAAATGPDTYRSLLDTVTPRVARAAVERARALRAARAAGTGTPSHLYDAVSGASGLARLLLALDPHGPALRECLEALADLAEPAVTPHGTLPGWWTADGPGAQGPNPDFPRGHLNLGLAHGIPGPLAVLALAHEQGVRVRGHAEAIGRFARWLAGRGDEDGCGPYWPLTVRAEDELSGERPPNPPTRAAWCYGTPGVARALFLAGRALAEKEWCEQAARSMRAVLARPVGSRALEGPGLCHGTGGLLQIAARMAYEMDDAELASQLPVLAGQLVEEREGMHGMEAAGGFGFLEGEAGAALALHTYVEGGMPAEGGGSSDPRLLPWDAALLLG</sequence>
<dbReference type="InterPro" id="IPR007822">
    <property type="entry name" value="LANC-like"/>
</dbReference>
<gene>
    <name evidence="1" type="ORF">ACFPFX_28625</name>
</gene>
<organism evidence="1 2">
    <name type="scientific">Streptomyces mauvecolor</name>
    <dbReference type="NCBI Taxonomy" id="58345"/>
    <lineage>
        <taxon>Bacteria</taxon>
        <taxon>Bacillati</taxon>
        <taxon>Actinomycetota</taxon>
        <taxon>Actinomycetes</taxon>
        <taxon>Kitasatosporales</taxon>
        <taxon>Streptomycetaceae</taxon>
        <taxon>Streptomyces</taxon>
    </lineage>
</organism>
<dbReference type="SUPFAM" id="SSF158745">
    <property type="entry name" value="LanC-like"/>
    <property type="match status" value="1"/>
</dbReference>
<dbReference type="Pfam" id="PF05147">
    <property type="entry name" value="LANC_like"/>
    <property type="match status" value="1"/>
</dbReference>
<protein>
    <submittedName>
        <fullName evidence="1">Lanthionine synthetase C family protein</fullName>
    </submittedName>
</protein>
<evidence type="ECO:0000313" key="2">
    <source>
        <dbReference type="Proteomes" id="UP001595834"/>
    </source>
</evidence>
<dbReference type="Proteomes" id="UP001595834">
    <property type="component" value="Unassembled WGS sequence"/>
</dbReference>
<dbReference type="PRINTS" id="PR01955">
    <property type="entry name" value="LANCFRANKIA"/>
</dbReference>
<dbReference type="SMART" id="SM01260">
    <property type="entry name" value="LANC_like"/>
    <property type="match status" value="1"/>
</dbReference>
<evidence type="ECO:0000313" key="1">
    <source>
        <dbReference type="EMBL" id="MFC4960269.1"/>
    </source>
</evidence>
<name>A0ABV9USU1_9ACTN</name>
<keyword evidence="2" id="KW-1185">Reference proteome</keyword>
<dbReference type="InterPro" id="IPR033889">
    <property type="entry name" value="LanC"/>
</dbReference>
<dbReference type="Gene3D" id="1.50.10.20">
    <property type="match status" value="1"/>
</dbReference>
<reference evidence="2" key="1">
    <citation type="journal article" date="2019" name="Int. J. Syst. Evol. Microbiol.">
        <title>The Global Catalogue of Microorganisms (GCM) 10K type strain sequencing project: providing services to taxonomists for standard genome sequencing and annotation.</title>
        <authorList>
            <consortium name="The Broad Institute Genomics Platform"/>
            <consortium name="The Broad Institute Genome Sequencing Center for Infectious Disease"/>
            <person name="Wu L."/>
            <person name="Ma J."/>
        </authorList>
    </citation>
    <scope>NUCLEOTIDE SEQUENCE [LARGE SCALE GENOMIC DNA]</scope>
    <source>
        <strain evidence="2">CCM 7224</strain>
    </source>
</reference>